<feature type="transmembrane region" description="Helical" evidence="10">
    <location>
        <begin position="146"/>
        <end position="165"/>
    </location>
</feature>
<feature type="transmembrane region" description="Helical" evidence="10">
    <location>
        <begin position="83"/>
        <end position="105"/>
    </location>
</feature>
<accession>A0A3N0DSB8</accession>
<feature type="transmembrane region" description="Helical" evidence="10">
    <location>
        <begin position="333"/>
        <end position="353"/>
    </location>
</feature>
<evidence type="ECO:0000256" key="3">
    <source>
        <dbReference type="ARBA" id="ARBA00007069"/>
    </source>
</evidence>
<evidence type="ECO:0000256" key="1">
    <source>
        <dbReference type="ARBA" id="ARBA00003510"/>
    </source>
</evidence>
<evidence type="ECO:0000313" key="12">
    <source>
        <dbReference type="EMBL" id="RNL78411.1"/>
    </source>
</evidence>
<gene>
    <name evidence="12" type="primary">pstA</name>
    <name evidence="12" type="ORF">EFL95_04745</name>
</gene>
<comment type="function">
    <text evidence="1">Part of the binding-protein-dependent transport system for phosphate; probably responsible for the translocation of the substrate across the membrane.</text>
</comment>
<reference evidence="12 13" key="1">
    <citation type="submission" date="2018-11" db="EMBL/GenBank/DDBJ databases">
        <authorList>
            <person name="Li F."/>
        </authorList>
    </citation>
    <scope>NUCLEOTIDE SEQUENCE [LARGE SCALE GENOMIC DNA]</scope>
    <source>
        <strain evidence="12 13">KIS18-7</strain>
    </source>
</reference>
<evidence type="ECO:0000256" key="10">
    <source>
        <dbReference type="RuleBase" id="RU363043"/>
    </source>
</evidence>
<dbReference type="Pfam" id="PF00528">
    <property type="entry name" value="BPD_transp_1"/>
    <property type="match status" value="1"/>
</dbReference>
<keyword evidence="9 10" id="KW-0472">Membrane</keyword>
<dbReference type="InterPro" id="IPR005672">
    <property type="entry name" value="Phosphate_PstA"/>
</dbReference>
<name>A0A3N0DSB8_9ACTN</name>
<dbReference type="Proteomes" id="UP000277094">
    <property type="component" value="Unassembled WGS sequence"/>
</dbReference>
<dbReference type="PANTHER" id="PTHR42922">
    <property type="entry name" value="PHOSPHATE TRANSPORT SYSTEM PERMEASE PROTEIN PSTA"/>
    <property type="match status" value="1"/>
</dbReference>
<feature type="transmembrane region" description="Helical" evidence="10">
    <location>
        <begin position="51"/>
        <end position="71"/>
    </location>
</feature>
<dbReference type="PANTHER" id="PTHR42922:SF1">
    <property type="entry name" value="PHOSPHATE TRANSPORT SYSTEM PERMEASE PROTEIN PSTA"/>
    <property type="match status" value="1"/>
</dbReference>
<evidence type="ECO:0000256" key="2">
    <source>
        <dbReference type="ARBA" id="ARBA00004651"/>
    </source>
</evidence>
<comment type="caution">
    <text evidence="12">The sequence shown here is derived from an EMBL/GenBank/DDBJ whole genome shotgun (WGS) entry which is preliminary data.</text>
</comment>
<dbReference type="RefSeq" id="WP_123232910.1">
    <property type="nucleotide sequence ID" value="NZ_RJSG01000002.1"/>
</dbReference>
<dbReference type="GO" id="GO:0005886">
    <property type="term" value="C:plasma membrane"/>
    <property type="evidence" value="ECO:0007669"/>
    <property type="project" value="UniProtKB-SubCell"/>
</dbReference>
<evidence type="ECO:0000259" key="11">
    <source>
        <dbReference type="PROSITE" id="PS50928"/>
    </source>
</evidence>
<dbReference type="InterPro" id="IPR000515">
    <property type="entry name" value="MetI-like"/>
</dbReference>
<evidence type="ECO:0000256" key="4">
    <source>
        <dbReference type="ARBA" id="ARBA00022448"/>
    </source>
</evidence>
<dbReference type="OrthoDB" id="9775069at2"/>
<evidence type="ECO:0000313" key="13">
    <source>
        <dbReference type="Proteomes" id="UP000277094"/>
    </source>
</evidence>
<feature type="transmembrane region" description="Helical" evidence="10">
    <location>
        <begin position="222"/>
        <end position="247"/>
    </location>
</feature>
<protein>
    <recommendedName>
        <fullName evidence="10">Phosphate transport system permease protein PstA</fullName>
    </recommendedName>
</protein>
<dbReference type="AlphaFoldDB" id="A0A3N0DSB8"/>
<keyword evidence="5 10" id="KW-1003">Cell membrane</keyword>
<organism evidence="12 13">
    <name type="scientific">Nocardioides marmorisolisilvae</name>
    <dbReference type="NCBI Taxonomy" id="1542737"/>
    <lineage>
        <taxon>Bacteria</taxon>
        <taxon>Bacillati</taxon>
        <taxon>Actinomycetota</taxon>
        <taxon>Actinomycetes</taxon>
        <taxon>Propionibacteriales</taxon>
        <taxon>Nocardioidaceae</taxon>
        <taxon>Nocardioides</taxon>
    </lineage>
</organism>
<feature type="transmembrane region" description="Helical" evidence="10">
    <location>
        <begin position="21"/>
        <end position="39"/>
    </location>
</feature>
<dbReference type="InterPro" id="IPR051408">
    <property type="entry name" value="Phosphate_transprt_permease"/>
</dbReference>
<comment type="subcellular location">
    <subcellularLocation>
        <location evidence="2 10">Cell membrane</location>
        <topology evidence="2 10">Multi-pass membrane protein</topology>
    </subcellularLocation>
</comment>
<dbReference type="SUPFAM" id="SSF161098">
    <property type="entry name" value="MetI-like"/>
    <property type="match status" value="1"/>
</dbReference>
<evidence type="ECO:0000256" key="7">
    <source>
        <dbReference type="ARBA" id="ARBA00022692"/>
    </source>
</evidence>
<dbReference type="NCBIfam" id="TIGR00974">
    <property type="entry name" value="3a0107s02c"/>
    <property type="match status" value="1"/>
</dbReference>
<dbReference type="Gene3D" id="1.10.3720.10">
    <property type="entry name" value="MetI-like"/>
    <property type="match status" value="1"/>
</dbReference>
<keyword evidence="6" id="KW-0592">Phosphate transport</keyword>
<dbReference type="InterPro" id="IPR035906">
    <property type="entry name" value="MetI-like_sf"/>
</dbReference>
<keyword evidence="8 10" id="KW-1133">Transmembrane helix</keyword>
<keyword evidence="7 10" id="KW-0812">Transmembrane</keyword>
<keyword evidence="4" id="KW-0813">Transport</keyword>
<dbReference type="PROSITE" id="PS50928">
    <property type="entry name" value="ABC_TM1"/>
    <property type="match status" value="1"/>
</dbReference>
<feature type="domain" description="ABC transmembrane type-1" evidence="11">
    <location>
        <begin position="139"/>
        <end position="355"/>
    </location>
</feature>
<dbReference type="EMBL" id="RJSG01000002">
    <property type="protein sequence ID" value="RNL78411.1"/>
    <property type="molecule type" value="Genomic_DNA"/>
</dbReference>
<proteinExistence type="inferred from homology"/>
<evidence type="ECO:0000256" key="8">
    <source>
        <dbReference type="ARBA" id="ARBA00022989"/>
    </source>
</evidence>
<dbReference type="GO" id="GO:0035435">
    <property type="term" value="P:phosphate ion transmembrane transport"/>
    <property type="evidence" value="ECO:0007669"/>
    <property type="project" value="InterPro"/>
</dbReference>
<sequence length="389" mass="41009">MSTNLPAPGRIRTGGLNPDQLFHLGSAVAGSFALTWMLFERILPVTSPLGFAVSWYALFLTMYAVISATTLDRVGVVDRVVGALVATAGAVLVAVLAGIVVFITIRGKGALAHTNFYTDTLALVGPDDGLTKGGIYSAMIGTFEQVALAILISVPVGIATAVYLNEVGGRLARTVRTVVHAMSAIPTIVAGLFIYAMFIIGFDLPHWLPLLGDRVSLPRSGFAASLALSVSMIPVVITTAEVVLRLVPNGLREASLALGTSRWQTVKGVVLPTARPGLITAVLLGIARVIGETSPVLLVAGYTNALNYDPFHGPQVSLPLFVFNLARQPFDVAIARAFGAAVVLLVLVVIFFATARILGGRAPGQVSARKQRRLSARLARRQLVEGNLL</sequence>
<dbReference type="CDD" id="cd06261">
    <property type="entry name" value="TM_PBP2"/>
    <property type="match status" value="1"/>
</dbReference>
<keyword evidence="13" id="KW-1185">Reference proteome</keyword>
<dbReference type="GO" id="GO:0005315">
    <property type="term" value="F:phosphate transmembrane transporter activity"/>
    <property type="evidence" value="ECO:0007669"/>
    <property type="project" value="InterPro"/>
</dbReference>
<comment type="similarity">
    <text evidence="3 10">Belongs to the binding-protein-dependent transport system permease family. CysTW subfamily.</text>
</comment>
<evidence type="ECO:0000256" key="9">
    <source>
        <dbReference type="ARBA" id="ARBA00023136"/>
    </source>
</evidence>
<evidence type="ECO:0000256" key="5">
    <source>
        <dbReference type="ARBA" id="ARBA00022475"/>
    </source>
</evidence>
<feature type="transmembrane region" description="Helical" evidence="10">
    <location>
        <begin position="177"/>
        <end position="202"/>
    </location>
</feature>
<evidence type="ECO:0000256" key="6">
    <source>
        <dbReference type="ARBA" id="ARBA00022592"/>
    </source>
</evidence>